<organism evidence="1 2">
    <name type="scientific">Caballeronia zhejiangensis</name>
    <dbReference type="NCBI Taxonomy" id="871203"/>
    <lineage>
        <taxon>Bacteria</taxon>
        <taxon>Pseudomonadati</taxon>
        <taxon>Pseudomonadota</taxon>
        <taxon>Betaproteobacteria</taxon>
        <taxon>Burkholderiales</taxon>
        <taxon>Burkholderiaceae</taxon>
        <taxon>Caballeronia</taxon>
    </lineage>
</organism>
<keyword evidence="2" id="KW-1185">Reference proteome</keyword>
<name>A0A656Q9Z5_9BURK</name>
<dbReference type="Proteomes" id="UP000027451">
    <property type="component" value="Unassembled WGS sequence"/>
</dbReference>
<evidence type="ECO:0000313" key="2">
    <source>
        <dbReference type="Proteomes" id="UP000027451"/>
    </source>
</evidence>
<dbReference type="GO" id="GO:0004803">
    <property type="term" value="F:transposase activity"/>
    <property type="evidence" value="ECO:0007669"/>
    <property type="project" value="InterPro"/>
</dbReference>
<dbReference type="AlphaFoldDB" id="A0A656Q9Z5"/>
<evidence type="ECO:0000313" key="1">
    <source>
        <dbReference type="EMBL" id="KDR24594.1"/>
    </source>
</evidence>
<dbReference type="GO" id="GO:0003677">
    <property type="term" value="F:DNA binding"/>
    <property type="evidence" value="ECO:0007669"/>
    <property type="project" value="InterPro"/>
</dbReference>
<gene>
    <name evidence="1" type="ORF">BG60_38205</name>
</gene>
<dbReference type="GO" id="GO:0006313">
    <property type="term" value="P:DNA transposition"/>
    <property type="evidence" value="ECO:0007669"/>
    <property type="project" value="InterPro"/>
</dbReference>
<reference evidence="1 2" key="1">
    <citation type="submission" date="2014-03" db="EMBL/GenBank/DDBJ databases">
        <title>Draft Genome Sequences of Four Burkholderia Strains.</title>
        <authorList>
            <person name="Liu X.Y."/>
            <person name="Li C.X."/>
            <person name="Xu J.H."/>
        </authorList>
    </citation>
    <scope>NUCLEOTIDE SEQUENCE [LARGE SCALE GENOMIC DNA]</scope>
    <source>
        <strain evidence="1 2">OP-1</strain>
    </source>
</reference>
<proteinExistence type="predicted"/>
<dbReference type="InterPro" id="IPR009057">
    <property type="entry name" value="Homeodomain-like_sf"/>
</dbReference>
<dbReference type="InterPro" id="IPR002514">
    <property type="entry name" value="Transposase_8"/>
</dbReference>
<dbReference type="NCBIfam" id="NF047595">
    <property type="entry name" value="IS66_ISRel24_TnpA"/>
    <property type="match status" value="1"/>
</dbReference>
<dbReference type="EMBL" id="JFHD01000092">
    <property type="protein sequence ID" value="KDR24594.1"/>
    <property type="molecule type" value="Genomic_DNA"/>
</dbReference>
<protein>
    <submittedName>
        <fullName evidence="1">Transposase</fullName>
    </submittedName>
</protein>
<dbReference type="Pfam" id="PF01527">
    <property type="entry name" value="HTH_Tnp_1"/>
    <property type="match status" value="1"/>
</dbReference>
<comment type="caution">
    <text evidence="1">The sequence shown here is derived from an EMBL/GenBank/DDBJ whole genome shotgun (WGS) entry which is preliminary data.</text>
</comment>
<accession>A0A656Q9Z5</accession>
<sequence length="143" mass="15901">MMGTKVDETLSRSPKIKRPNFPVATKRHLAEQTFEPGASVSLVARRNDINTNLLFRWRRQYLQGIFGTPHPEHAAAVANPETGAPVLLPVSIVTETSEVAPNSHETNSPPENVCEIEFDRARVRIAGDVSPAILRLLIRELTR</sequence>
<dbReference type="SUPFAM" id="SSF46689">
    <property type="entry name" value="Homeodomain-like"/>
    <property type="match status" value="1"/>
</dbReference>